<dbReference type="AlphaFoldDB" id="A0A258HQC0"/>
<sequence>MAKAPPEAPATYFRLSDETWALIVEEYANGATAKQLGAKWKVAPNSVYRHVSAAKMTKRDCGDQRARAHAKAVTLAAKARDAKLGPRGETVEPALTTLFAPPPDDDPDAGDPGALAKAAILASGRAMKGRLWAEAKALAGLAEAYARLSERTIEEVYRPSPQDMAAQAFLLEKLGYRDPYDEDEDEGQDEDRGDRRR</sequence>
<evidence type="ECO:0000313" key="2">
    <source>
        <dbReference type="EMBL" id="OYX59161.1"/>
    </source>
</evidence>
<feature type="compositionally biased region" description="Acidic residues" evidence="1">
    <location>
        <begin position="180"/>
        <end position="189"/>
    </location>
</feature>
<evidence type="ECO:0000256" key="1">
    <source>
        <dbReference type="SAM" id="MobiDB-lite"/>
    </source>
</evidence>
<accession>A0A258HQC0</accession>
<name>A0A258HQC0_9CAUL</name>
<dbReference type="Proteomes" id="UP000216147">
    <property type="component" value="Unassembled WGS sequence"/>
</dbReference>
<protein>
    <submittedName>
        <fullName evidence="2">Uncharacterized protein</fullName>
    </submittedName>
</protein>
<comment type="caution">
    <text evidence="2">The sequence shown here is derived from an EMBL/GenBank/DDBJ whole genome shotgun (WGS) entry which is preliminary data.</text>
</comment>
<dbReference type="EMBL" id="NCEQ01000001">
    <property type="protein sequence ID" value="OYX59161.1"/>
    <property type="molecule type" value="Genomic_DNA"/>
</dbReference>
<reference evidence="2 3" key="1">
    <citation type="submission" date="2017-03" db="EMBL/GenBank/DDBJ databases">
        <title>Lifting the veil on microbial sulfur biogeochemistry in mining wastewaters.</title>
        <authorList>
            <person name="Kantor R.S."/>
            <person name="Colenbrander Nelson T."/>
            <person name="Marshall S."/>
            <person name="Bennett D."/>
            <person name="Apte S."/>
            <person name="Camacho D."/>
            <person name="Thomas B.C."/>
            <person name="Warren L.A."/>
            <person name="Banfield J.F."/>
        </authorList>
    </citation>
    <scope>NUCLEOTIDE SEQUENCE [LARGE SCALE GENOMIC DNA]</scope>
    <source>
        <strain evidence="2">32-68-21</strain>
    </source>
</reference>
<feature type="region of interest" description="Disordered" evidence="1">
    <location>
        <begin position="175"/>
        <end position="197"/>
    </location>
</feature>
<evidence type="ECO:0000313" key="3">
    <source>
        <dbReference type="Proteomes" id="UP000216147"/>
    </source>
</evidence>
<gene>
    <name evidence="2" type="ORF">B7Y86_01735</name>
</gene>
<organism evidence="2 3">
    <name type="scientific">Brevundimonas subvibrioides</name>
    <dbReference type="NCBI Taxonomy" id="74313"/>
    <lineage>
        <taxon>Bacteria</taxon>
        <taxon>Pseudomonadati</taxon>
        <taxon>Pseudomonadota</taxon>
        <taxon>Alphaproteobacteria</taxon>
        <taxon>Caulobacterales</taxon>
        <taxon>Caulobacteraceae</taxon>
        <taxon>Brevundimonas</taxon>
    </lineage>
</organism>
<proteinExistence type="predicted"/>